<dbReference type="AlphaFoldDB" id="G7GY79"/>
<comment type="caution">
    <text evidence="3">The sequence shown here is derived from an EMBL/GenBank/DDBJ whole genome shotgun (WGS) entry which is preliminary data.</text>
</comment>
<feature type="compositionally biased region" description="Pro residues" evidence="1">
    <location>
        <begin position="189"/>
        <end position="205"/>
    </location>
</feature>
<dbReference type="STRING" id="1073574.GOARA_012_01050"/>
<feature type="compositionally biased region" description="Gly residues" evidence="1">
    <location>
        <begin position="106"/>
        <end position="124"/>
    </location>
</feature>
<feature type="compositionally biased region" description="Basic and acidic residues" evidence="1">
    <location>
        <begin position="252"/>
        <end position="280"/>
    </location>
</feature>
<evidence type="ECO:0000256" key="2">
    <source>
        <dbReference type="SAM" id="Phobius"/>
    </source>
</evidence>
<feature type="region of interest" description="Disordered" evidence="1">
    <location>
        <begin position="82"/>
        <end position="211"/>
    </location>
</feature>
<feature type="compositionally biased region" description="Pro residues" evidence="1">
    <location>
        <begin position="155"/>
        <end position="166"/>
    </location>
</feature>
<evidence type="ECO:0000313" key="4">
    <source>
        <dbReference type="Proteomes" id="UP000035088"/>
    </source>
</evidence>
<dbReference type="Proteomes" id="UP000035088">
    <property type="component" value="Unassembled WGS sequence"/>
</dbReference>
<accession>G7GY79</accession>
<feature type="compositionally biased region" description="Low complexity" evidence="1">
    <location>
        <begin position="125"/>
        <end position="141"/>
    </location>
</feature>
<organism evidence="3 4">
    <name type="scientific">Gordonia araii NBRC 100433</name>
    <dbReference type="NCBI Taxonomy" id="1073574"/>
    <lineage>
        <taxon>Bacteria</taxon>
        <taxon>Bacillati</taxon>
        <taxon>Actinomycetota</taxon>
        <taxon>Actinomycetes</taxon>
        <taxon>Mycobacteriales</taxon>
        <taxon>Gordoniaceae</taxon>
        <taxon>Gordonia</taxon>
    </lineage>
</organism>
<protein>
    <submittedName>
        <fullName evidence="3">Uncharacterized protein</fullName>
    </submittedName>
</protein>
<dbReference type="PRINTS" id="PR01217">
    <property type="entry name" value="PRICHEXTENSN"/>
</dbReference>
<sequence>MTATGMTEPDSTAPVGISQPPSTTIVPRRRWRWIAGLAAVVLTVGTGLGVVLAVVSGGSGTAHADALCDQMRREHGPYWPCINVPTYTPQPTQNTPPPTGSTPGAPGNGPNAGGSPGPGPGTGNGTPIIPVPGYRAPGLPGQRPPAPPQQTGQRPAPPNTGQPAPPAQTGRPAPRTPAVPGPKVQQPARPAPVTVPGPALAPIPGPASTDSIPTAVWLLVGAAALTAAPARHSVSRFGFLKKLWNRRKKDKDKKDDKPKNDSKPAPKPIHPDSSRIREIENSLPRSRARIREVKNEDELRAVYERMSHGSKPAQAPGTYNGTLREFPDGTKVGWRNSNKSGSTIDIWYADTGKWVRIHTAK</sequence>
<evidence type="ECO:0000256" key="1">
    <source>
        <dbReference type="SAM" id="MobiDB-lite"/>
    </source>
</evidence>
<keyword evidence="2" id="KW-0472">Membrane</keyword>
<feature type="region of interest" description="Disordered" evidence="1">
    <location>
        <begin position="304"/>
        <end position="337"/>
    </location>
</feature>
<proteinExistence type="predicted"/>
<keyword evidence="2" id="KW-0812">Transmembrane</keyword>
<gene>
    <name evidence="3" type="ORF">GOARA_012_01050</name>
</gene>
<keyword evidence="4" id="KW-1185">Reference proteome</keyword>
<feature type="transmembrane region" description="Helical" evidence="2">
    <location>
        <begin position="33"/>
        <end position="55"/>
    </location>
</feature>
<feature type="compositionally biased region" description="Low complexity" evidence="1">
    <location>
        <begin position="83"/>
        <end position="93"/>
    </location>
</feature>
<dbReference type="EMBL" id="BAEE01000012">
    <property type="protein sequence ID" value="GAB08554.1"/>
    <property type="molecule type" value="Genomic_DNA"/>
</dbReference>
<reference evidence="3 4" key="1">
    <citation type="submission" date="2011-11" db="EMBL/GenBank/DDBJ databases">
        <title>Whole genome shotgun sequence of Gordonia araii NBRC 100433.</title>
        <authorList>
            <person name="Yoshida Y."/>
            <person name="Hosoyama A."/>
            <person name="Tsuchikane K."/>
            <person name="Katsumata H."/>
            <person name="Yamazaki S."/>
            <person name="Fujita N."/>
        </authorList>
    </citation>
    <scope>NUCLEOTIDE SEQUENCE [LARGE SCALE GENOMIC DNA]</scope>
    <source>
        <strain evidence="3 4">NBRC 100433</strain>
    </source>
</reference>
<name>G7GY79_9ACTN</name>
<evidence type="ECO:0000313" key="3">
    <source>
        <dbReference type="EMBL" id="GAB08554.1"/>
    </source>
</evidence>
<feature type="region of interest" description="Disordered" evidence="1">
    <location>
        <begin position="1"/>
        <end position="23"/>
    </location>
</feature>
<keyword evidence="2" id="KW-1133">Transmembrane helix</keyword>
<feature type="region of interest" description="Disordered" evidence="1">
    <location>
        <begin position="247"/>
        <end position="291"/>
    </location>
</feature>